<feature type="transmembrane region" description="Helical" evidence="8">
    <location>
        <begin position="191"/>
        <end position="210"/>
    </location>
</feature>
<dbReference type="GeneID" id="106059040"/>
<evidence type="ECO:0000313" key="9">
    <source>
        <dbReference type="Proteomes" id="UP001165740"/>
    </source>
</evidence>
<gene>
    <name evidence="10" type="primary">LOC106059040</name>
</gene>
<accession>A0A9W3BPZ5</accession>
<keyword evidence="6 8" id="KW-0472">Membrane</keyword>
<dbReference type="GO" id="GO:0005637">
    <property type="term" value="C:nuclear inner membrane"/>
    <property type="evidence" value="ECO:0007669"/>
    <property type="project" value="UniProtKB-SubCell"/>
</dbReference>
<keyword evidence="3 8" id="KW-0812">Transmembrane</keyword>
<comment type="similarity">
    <text evidence="2">Belongs to the NEMP family.</text>
</comment>
<evidence type="ECO:0000256" key="6">
    <source>
        <dbReference type="ARBA" id="ARBA00023136"/>
    </source>
</evidence>
<dbReference type="OrthoDB" id="509138at2759"/>
<reference evidence="10" key="1">
    <citation type="submission" date="2025-08" db="UniProtKB">
        <authorList>
            <consortium name="RefSeq"/>
        </authorList>
    </citation>
    <scope>IDENTIFICATION</scope>
</reference>
<evidence type="ECO:0000313" key="10">
    <source>
        <dbReference type="RefSeq" id="XP_055901473.1"/>
    </source>
</evidence>
<protein>
    <submittedName>
        <fullName evidence="10">Nuclear envelope integral membrane protein 1-like isoform X1</fullName>
    </submittedName>
</protein>
<evidence type="ECO:0000256" key="2">
    <source>
        <dbReference type="ARBA" id="ARBA00005748"/>
    </source>
</evidence>
<evidence type="ECO:0000256" key="3">
    <source>
        <dbReference type="ARBA" id="ARBA00022692"/>
    </source>
</evidence>
<dbReference type="AlphaFoldDB" id="A0A9W3BPZ5"/>
<comment type="subcellular location">
    <subcellularLocation>
        <location evidence="1">Nucleus inner membrane</location>
        <topology evidence="1">Multi-pass membrane protein</topology>
        <orientation evidence="1">Nucleoplasmic side</orientation>
    </subcellularLocation>
</comment>
<evidence type="ECO:0000256" key="7">
    <source>
        <dbReference type="ARBA" id="ARBA00023242"/>
    </source>
</evidence>
<evidence type="ECO:0000256" key="1">
    <source>
        <dbReference type="ARBA" id="ARBA00004575"/>
    </source>
</evidence>
<proteinExistence type="inferred from homology"/>
<dbReference type="PANTHER" id="PTHR13598:SF1">
    <property type="entry name" value="AT07567P-RELATED"/>
    <property type="match status" value="1"/>
</dbReference>
<feature type="transmembrane region" description="Helical" evidence="8">
    <location>
        <begin position="253"/>
        <end position="272"/>
    </location>
</feature>
<dbReference type="Pfam" id="PF10225">
    <property type="entry name" value="NEMP"/>
    <property type="match status" value="1"/>
</dbReference>
<feature type="transmembrane region" description="Helical" evidence="8">
    <location>
        <begin position="166"/>
        <end position="185"/>
    </location>
</feature>
<dbReference type="InterPro" id="IPR019358">
    <property type="entry name" value="NEMP_fam"/>
</dbReference>
<evidence type="ECO:0000256" key="8">
    <source>
        <dbReference type="SAM" id="Phobius"/>
    </source>
</evidence>
<sequence>MPTMAAIKHSKHQDLDYKHFLILYLFMLSYIPEIDGNNIERKCNTSTCKVVNITSSGTPSVIICVPENTEKLCILCYPGFKKSWYNMWINPKLSIILSEPEQLLEVYLGNNWSSVFDISSNVGLLSWTSFGFIKKDYDFKPFEPSCIGVKSAKNVTMNVVIKNPEIWFLFYLTMGMSLFFLAPSLSRNVLFHYSSGIGIGVLCSILIVVFIVNKFLPQKLKVLGYGIGIMSTSALLYLWRFFSDYIQEIIQNYWHILIGYMVVAGVLSFAVIYRYGPASDIRTLNLIQWTLQGIGLVFIYHGTQLSEISVVIIVGNITLYLLPVGLFSWVKRIKYRYFPPKRKLLSEEEYIIEGEIETTRALKELREYCRSPNCDAWKTLSRLNSPNRFAKFISGEDHLSTEELEQHEDTTEFSPLEQHNTANNIRTMNFDYSNSEMEDSELEDFSQMR</sequence>
<feature type="transmembrane region" description="Helical" evidence="8">
    <location>
        <begin position="308"/>
        <end position="330"/>
    </location>
</feature>
<keyword evidence="9" id="KW-1185">Reference proteome</keyword>
<evidence type="ECO:0000256" key="5">
    <source>
        <dbReference type="ARBA" id="ARBA00022989"/>
    </source>
</evidence>
<feature type="transmembrane region" description="Helical" evidence="8">
    <location>
        <begin position="222"/>
        <end position="241"/>
    </location>
</feature>
<dbReference type="RefSeq" id="XP_055901473.1">
    <property type="nucleotide sequence ID" value="XM_056045498.1"/>
</dbReference>
<dbReference type="Proteomes" id="UP001165740">
    <property type="component" value="Chromosome 11"/>
</dbReference>
<name>A0A9W3BPZ5_BIOGL</name>
<organism evidence="9 10">
    <name type="scientific">Biomphalaria glabrata</name>
    <name type="common">Bloodfluke planorb</name>
    <name type="synonym">Freshwater snail</name>
    <dbReference type="NCBI Taxonomy" id="6526"/>
    <lineage>
        <taxon>Eukaryota</taxon>
        <taxon>Metazoa</taxon>
        <taxon>Spiralia</taxon>
        <taxon>Lophotrochozoa</taxon>
        <taxon>Mollusca</taxon>
        <taxon>Gastropoda</taxon>
        <taxon>Heterobranchia</taxon>
        <taxon>Euthyneura</taxon>
        <taxon>Panpulmonata</taxon>
        <taxon>Hygrophila</taxon>
        <taxon>Lymnaeoidea</taxon>
        <taxon>Planorbidae</taxon>
        <taxon>Biomphalaria</taxon>
    </lineage>
</organism>
<keyword evidence="5 8" id="KW-1133">Transmembrane helix</keyword>
<keyword evidence="7" id="KW-0539">Nucleus</keyword>
<dbReference type="PANTHER" id="PTHR13598">
    <property type="entry name" value="AT07567P-RELATED"/>
    <property type="match status" value="1"/>
</dbReference>
<keyword evidence="4" id="KW-0732">Signal</keyword>
<dbReference type="OMA" id="SPECKQW"/>
<evidence type="ECO:0000256" key="4">
    <source>
        <dbReference type="ARBA" id="ARBA00022729"/>
    </source>
</evidence>